<keyword evidence="3" id="KW-1185">Reference proteome</keyword>
<evidence type="ECO:0000256" key="1">
    <source>
        <dbReference type="SAM" id="MobiDB-lite"/>
    </source>
</evidence>
<protein>
    <submittedName>
        <fullName evidence="2">Uncharacterized protein</fullName>
    </submittedName>
</protein>
<name>A0A8J5H7G3_ZINOF</name>
<feature type="region of interest" description="Disordered" evidence="1">
    <location>
        <begin position="112"/>
        <end position="197"/>
    </location>
</feature>
<evidence type="ECO:0000313" key="3">
    <source>
        <dbReference type="Proteomes" id="UP000734854"/>
    </source>
</evidence>
<dbReference type="Proteomes" id="UP000734854">
    <property type="component" value="Unassembled WGS sequence"/>
</dbReference>
<gene>
    <name evidence="2" type="ORF">ZIOFF_020705</name>
</gene>
<dbReference type="AlphaFoldDB" id="A0A8J5H7G3"/>
<organism evidence="2 3">
    <name type="scientific">Zingiber officinale</name>
    <name type="common">Ginger</name>
    <name type="synonym">Amomum zingiber</name>
    <dbReference type="NCBI Taxonomy" id="94328"/>
    <lineage>
        <taxon>Eukaryota</taxon>
        <taxon>Viridiplantae</taxon>
        <taxon>Streptophyta</taxon>
        <taxon>Embryophyta</taxon>
        <taxon>Tracheophyta</taxon>
        <taxon>Spermatophyta</taxon>
        <taxon>Magnoliopsida</taxon>
        <taxon>Liliopsida</taxon>
        <taxon>Zingiberales</taxon>
        <taxon>Zingiberaceae</taxon>
        <taxon>Zingiber</taxon>
    </lineage>
</organism>
<accession>A0A8J5H7G3</accession>
<reference evidence="2 3" key="1">
    <citation type="submission" date="2020-08" db="EMBL/GenBank/DDBJ databases">
        <title>Plant Genome Project.</title>
        <authorList>
            <person name="Zhang R.-G."/>
        </authorList>
    </citation>
    <scope>NUCLEOTIDE SEQUENCE [LARGE SCALE GENOMIC DNA]</scope>
    <source>
        <tissue evidence="2">Rhizome</tissue>
    </source>
</reference>
<feature type="compositionally biased region" description="Basic residues" evidence="1">
    <location>
        <begin position="171"/>
        <end position="183"/>
    </location>
</feature>
<feature type="region of interest" description="Disordered" evidence="1">
    <location>
        <begin position="1"/>
        <end position="21"/>
    </location>
</feature>
<feature type="compositionally biased region" description="Basic and acidic residues" evidence="1">
    <location>
        <begin position="143"/>
        <end position="170"/>
    </location>
</feature>
<dbReference type="EMBL" id="JACMSC010000006">
    <property type="protein sequence ID" value="KAG6517320.1"/>
    <property type="molecule type" value="Genomic_DNA"/>
</dbReference>
<comment type="caution">
    <text evidence="2">The sequence shown here is derived from an EMBL/GenBank/DDBJ whole genome shotgun (WGS) entry which is preliminary data.</text>
</comment>
<sequence>MINLTQIKQRPQQERERRVASHRYRPRFVSFHSMGCAASKLEGEDLRPGPYSVQRKIMEVKRPPRRGRRLSTVSTTELLRSSDADGEHGVEKLAAVEEFPEEKGRRLWQRVAGDEQLPGSPSFRFYFAGSTDADESDDGSEIFQKENTEKHKQTVDGTTSKDSDTSQGKEKKGKKLRVLRKTPHATDCPSLVVGKAS</sequence>
<evidence type="ECO:0000313" key="2">
    <source>
        <dbReference type="EMBL" id="KAG6517320.1"/>
    </source>
</evidence>
<proteinExistence type="predicted"/>
<feature type="compositionally biased region" description="Polar residues" evidence="1">
    <location>
        <begin position="1"/>
        <end position="10"/>
    </location>
</feature>